<name>A0A4Y2PSY5_ARAVE</name>
<proteinExistence type="predicted"/>
<dbReference type="OrthoDB" id="8069600at2759"/>
<keyword evidence="2" id="KW-1185">Reference proteome</keyword>
<comment type="caution">
    <text evidence="1">The sequence shown here is derived from an EMBL/GenBank/DDBJ whole genome shotgun (WGS) entry which is preliminary data.</text>
</comment>
<evidence type="ECO:0000313" key="1">
    <source>
        <dbReference type="EMBL" id="GBN53236.1"/>
    </source>
</evidence>
<dbReference type="EMBL" id="BGPR01011843">
    <property type="protein sequence ID" value="GBN53236.1"/>
    <property type="molecule type" value="Genomic_DNA"/>
</dbReference>
<accession>A0A4Y2PSY5</accession>
<reference evidence="1 2" key="1">
    <citation type="journal article" date="2019" name="Sci. Rep.">
        <title>Orb-weaving spider Araneus ventricosus genome elucidates the spidroin gene catalogue.</title>
        <authorList>
            <person name="Kono N."/>
            <person name="Nakamura H."/>
            <person name="Ohtoshi R."/>
            <person name="Moran D.A.P."/>
            <person name="Shinohara A."/>
            <person name="Yoshida Y."/>
            <person name="Fujiwara M."/>
            <person name="Mori M."/>
            <person name="Tomita M."/>
            <person name="Arakawa K."/>
        </authorList>
    </citation>
    <scope>NUCLEOTIDE SEQUENCE [LARGE SCALE GENOMIC DNA]</scope>
</reference>
<evidence type="ECO:0000313" key="2">
    <source>
        <dbReference type="Proteomes" id="UP000499080"/>
    </source>
</evidence>
<sequence length="141" mass="16705">MGDNNNLVESNYQRPQSRYDFLCFIKTYLVFALKTVDFFSSMASDAEDIISVTVAWLSEDMDSLELFDDRYLVFRRYRGSTSNYCRRGGSFFIDIKKCFFCLYFEFAGLYLEAVWISIKLNHKKCLFVLFIFRLTLVPSRM</sequence>
<protein>
    <submittedName>
        <fullName evidence="1">Uncharacterized protein</fullName>
    </submittedName>
</protein>
<organism evidence="1 2">
    <name type="scientific">Araneus ventricosus</name>
    <name type="common">Orbweaver spider</name>
    <name type="synonym">Epeira ventricosa</name>
    <dbReference type="NCBI Taxonomy" id="182803"/>
    <lineage>
        <taxon>Eukaryota</taxon>
        <taxon>Metazoa</taxon>
        <taxon>Ecdysozoa</taxon>
        <taxon>Arthropoda</taxon>
        <taxon>Chelicerata</taxon>
        <taxon>Arachnida</taxon>
        <taxon>Araneae</taxon>
        <taxon>Araneomorphae</taxon>
        <taxon>Entelegynae</taxon>
        <taxon>Araneoidea</taxon>
        <taxon>Araneidae</taxon>
        <taxon>Araneus</taxon>
    </lineage>
</organism>
<gene>
    <name evidence="1" type="ORF">AVEN_182022_1</name>
</gene>
<dbReference type="AlphaFoldDB" id="A0A4Y2PSY5"/>
<dbReference type="Proteomes" id="UP000499080">
    <property type="component" value="Unassembled WGS sequence"/>
</dbReference>